<evidence type="ECO:0000256" key="1">
    <source>
        <dbReference type="ARBA" id="ARBA00004167"/>
    </source>
</evidence>
<dbReference type="Proteomes" id="UP000236161">
    <property type="component" value="Unassembled WGS sequence"/>
</dbReference>
<dbReference type="OrthoDB" id="1920039at2759"/>
<evidence type="ECO:0000256" key="3">
    <source>
        <dbReference type="ARBA" id="ARBA00022989"/>
    </source>
</evidence>
<gene>
    <name evidence="7" type="ORF">AXF42_Ash012691</name>
</gene>
<dbReference type="PANTHER" id="PTHR31415:SF20">
    <property type="entry name" value="NDR1_HIN1-LIKE PROTEIN 26"/>
    <property type="match status" value="1"/>
</dbReference>
<evidence type="ECO:0000313" key="8">
    <source>
        <dbReference type="Proteomes" id="UP000236161"/>
    </source>
</evidence>
<sequence length="210" mass="22715">MSIIYSTSPKHCADKEITLPLKKLNKKLLWLISTFLSSVFLLCLLIFLILRPSKPIFSLAATTVSDLTLSNSTIQATFVSHNPNTRVAVFYDNLRAYAIYRGQHITGDAELPPFYQGHGDTNLLSASLAVAAVPVTPSLGYEASRDRTTAGKLLLRLRLEGRLRWKVGNWVSGGYGLEVDCIAVVGYVAGDGAPAVHMASAEGTQCSTSV</sequence>
<accession>A0A2H9ZTE9</accession>
<evidence type="ECO:0000256" key="4">
    <source>
        <dbReference type="ARBA" id="ARBA00023136"/>
    </source>
</evidence>
<proteinExistence type="predicted"/>
<dbReference type="InterPro" id="IPR004864">
    <property type="entry name" value="LEA_2"/>
</dbReference>
<evidence type="ECO:0000256" key="5">
    <source>
        <dbReference type="SAM" id="Phobius"/>
    </source>
</evidence>
<name>A0A2H9ZTE9_9ASPA</name>
<protein>
    <recommendedName>
        <fullName evidence="6">Late embryogenesis abundant protein LEA-2 subgroup domain-containing protein</fullName>
    </recommendedName>
</protein>
<reference evidence="7 8" key="1">
    <citation type="journal article" date="2017" name="Nature">
        <title>The Apostasia genome and the evolution of orchids.</title>
        <authorList>
            <person name="Zhang G.Q."/>
            <person name="Liu K.W."/>
            <person name="Li Z."/>
            <person name="Lohaus R."/>
            <person name="Hsiao Y.Y."/>
            <person name="Niu S.C."/>
            <person name="Wang J.Y."/>
            <person name="Lin Y.C."/>
            <person name="Xu Q."/>
            <person name="Chen L.J."/>
            <person name="Yoshida K."/>
            <person name="Fujiwara S."/>
            <person name="Wang Z.W."/>
            <person name="Zhang Y.Q."/>
            <person name="Mitsuda N."/>
            <person name="Wang M."/>
            <person name="Liu G.H."/>
            <person name="Pecoraro L."/>
            <person name="Huang H.X."/>
            <person name="Xiao X.J."/>
            <person name="Lin M."/>
            <person name="Wu X.Y."/>
            <person name="Wu W.L."/>
            <person name="Chen Y.Y."/>
            <person name="Chang S.B."/>
            <person name="Sakamoto S."/>
            <person name="Ohme-Takagi M."/>
            <person name="Yagi M."/>
            <person name="Zeng S.J."/>
            <person name="Shen C.Y."/>
            <person name="Yeh C.M."/>
            <person name="Luo Y.B."/>
            <person name="Tsai W.C."/>
            <person name="Van de Peer Y."/>
            <person name="Liu Z.J."/>
        </authorList>
    </citation>
    <scope>NUCLEOTIDE SEQUENCE [LARGE SCALE GENOMIC DNA]</scope>
    <source>
        <strain evidence="8">cv. Shenzhen</strain>
        <tissue evidence="7">Stem</tissue>
    </source>
</reference>
<dbReference type="EMBL" id="KZ454132">
    <property type="protein sequence ID" value="PKA46558.1"/>
    <property type="molecule type" value="Genomic_DNA"/>
</dbReference>
<comment type="subcellular location">
    <subcellularLocation>
        <location evidence="1">Membrane</location>
        <topology evidence="1">Single-pass membrane protein</topology>
    </subcellularLocation>
</comment>
<keyword evidence="8" id="KW-1185">Reference proteome</keyword>
<dbReference type="GO" id="GO:0098542">
    <property type="term" value="P:defense response to other organism"/>
    <property type="evidence" value="ECO:0007669"/>
    <property type="project" value="InterPro"/>
</dbReference>
<evidence type="ECO:0000259" key="6">
    <source>
        <dbReference type="Pfam" id="PF03168"/>
    </source>
</evidence>
<dbReference type="Pfam" id="PF03168">
    <property type="entry name" value="LEA_2"/>
    <property type="match status" value="1"/>
</dbReference>
<evidence type="ECO:0000256" key="2">
    <source>
        <dbReference type="ARBA" id="ARBA00022692"/>
    </source>
</evidence>
<dbReference type="AlphaFoldDB" id="A0A2H9ZTE9"/>
<organism evidence="7 8">
    <name type="scientific">Apostasia shenzhenica</name>
    <dbReference type="NCBI Taxonomy" id="1088818"/>
    <lineage>
        <taxon>Eukaryota</taxon>
        <taxon>Viridiplantae</taxon>
        <taxon>Streptophyta</taxon>
        <taxon>Embryophyta</taxon>
        <taxon>Tracheophyta</taxon>
        <taxon>Spermatophyta</taxon>
        <taxon>Magnoliopsida</taxon>
        <taxon>Liliopsida</taxon>
        <taxon>Asparagales</taxon>
        <taxon>Orchidaceae</taxon>
        <taxon>Apostasioideae</taxon>
        <taxon>Apostasia</taxon>
    </lineage>
</organism>
<keyword evidence="4 5" id="KW-0472">Membrane</keyword>
<keyword evidence="2 5" id="KW-0812">Transmembrane</keyword>
<dbReference type="GO" id="GO:0009506">
    <property type="term" value="C:plasmodesma"/>
    <property type="evidence" value="ECO:0007669"/>
    <property type="project" value="TreeGrafter"/>
</dbReference>
<dbReference type="PANTHER" id="PTHR31415">
    <property type="entry name" value="OS05G0367900 PROTEIN"/>
    <property type="match status" value="1"/>
</dbReference>
<dbReference type="InterPro" id="IPR044839">
    <property type="entry name" value="NDR1-like"/>
</dbReference>
<keyword evidence="3 5" id="KW-1133">Transmembrane helix</keyword>
<dbReference type="GO" id="GO:0005886">
    <property type="term" value="C:plasma membrane"/>
    <property type="evidence" value="ECO:0007669"/>
    <property type="project" value="TreeGrafter"/>
</dbReference>
<evidence type="ECO:0000313" key="7">
    <source>
        <dbReference type="EMBL" id="PKA46558.1"/>
    </source>
</evidence>
<feature type="domain" description="Late embryogenesis abundant protein LEA-2 subgroup" evidence="6">
    <location>
        <begin position="81"/>
        <end position="178"/>
    </location>
</feature>
<dbReference type="STRING" id="1088818.A0A2H9ZTE9"/>
<feature type="transmembrane region" description="Helical" evidence="5">
    <location>
        <begin position="28"/>
        <end position="50"/>
    </location>
</feature>